<keyword evidence="2" id="KW-1185">Reference proteome</keyword>
<accession>A0ACC2WP04</accession>
<dbReference type="Proteomes" id="UP001241377">
    <property type="component" value="Unassembled WGS sequence"/>
</dbReference>
<proteinExistence type="predicted"/>
<gene>
    <name evidence="1" type="ORF">QFC19_000429</name>
</gene>
<sequence>MTTYKTFAVAGGLGGGTPGSANIGNLIVRNLVTYPDVRVKVLARASSVGSSSAKELQALGVQVVPVDYSDRTSLVTALKDVQVVVSALTTTALDVQAALVDAVAATRNAPSSGNDGVQLFVPSEYGNDTTQVNEDSPLFPKRRVQLLLQDKGIPYTLFFTGPFADWVGHFTGPDDKGTITIVGSGNERVSFTAIADAARFIAHALTSESSVYVLQQGVSLPPSPPARARVAQPPSELQNAQYRIQGSSATFNDLAGLYKARTTTRSVEIVHEAPEDALKRFRENGDFVAFLKAEWARGRGFLGEPLSNPLWSEWKPRDVREFIE</sequence>
<protein>
    <submittedName>
        <fullName evidence="1">Uncharacterized protein</fullName>
    </submittedName>
</protein>
<organism evidence="1 2">
    <name type="scientific">Naganishia cerealis</name>
    <dbReference type="NCBI Taxonomy" id="610337"/>
    <lineage>
        <taxon>Eukaryota</taxon>
        <taxon>Fungi</taxon>
        <taxon>Dikarya</taxon>
        <taxon>Basidiomycota</taxon>
        <taxon>Agaricomycotina</taxon>
        <taxon>Tremellomycetes</taxon>
        <taxon>Filobasidiales</taxon>
        <taxon>Filobasidiaceae</taxon>
        <taxon>Naganishia</taxon>
    </lineage>
</organism>
<name>A0ACC2WP04_9TREE</name>
<dbReference type="EMBL" id="JASBWR010000003">
    <property type="protein sequence ID" value="KAJ9112874.1"/>
    <property type="molecule type" value="Genomic_DNA"/>
</dbReference>
<evidence type="ECO:0000313" key="2">
    <source>
        <dbReference type="Proteomes" id="UP001241377"/>
    </source>
</evidence>
<comment type="caution">
    <text evidence="1">The sequence shown here is derived from an EMBL/GenBank/DDBJ whole genome shotgun (WGS) entry which is preliminary data.</text>
</comment>
<reference evidence="1" key="1">
    <citation type="submission" date="2023-04" db="EMBL/GenBank/DDBJ databases">
        <title>Draft Genome sequencing of Naganishia species isolated from polar environments using Oxford Nanopore Technology.</title>
        <authorList>
            <person name="Leo P."/>
            <person name="Venkateswaran K."/>
        </authorList>
    </citation>
    <scope>NUCLEOTIDE SEQUENCE</scope>
    <source>
        <strain evidence="1">MNA-CCFEE 5261</strain>
    </source>
</reference>
<evidence type="ECO:0000313" key="1">
    <source>
        <dbReference type="EMBL" id="KAJ9112874.1"/>
    </source>
</evidence>